<dbReference type="EMBL" id="KV784377">
    <property type="protein sequence ID" value="OEU09187.1"/>
    <property type="molecule type" value="Genomic_DNA"/>
</dbReference>
<dbReference type="AlphaFoldDB" id="A0A1E7ETM4"/>
<reference evidence="3 4" key="1">
    <citation type="submission" date="2016-09" db="EMBL/GenBank/DDBJ databases">
        <title>Extensive genetic diversity and differential bi-allelic expression allows diatom success in the polar Southern Ocean.</title>
        <authorList>
            <consortium name="DOE Joint Genome Institute"/>
            <person name="Mock T."/>
            <person name="Otillar R.P."/>
            <person name="Strauss J."/>
            <person name="Dupont C."/>
            <person name="Frickenhaus S."/>
            <person name="Maumus F."/>
            <person name="Mcmullan M."/>
            <person name="Sanges R."/>
            <person name="Schmutz J."/>
            <person name="Toseland A."/>
            <person name="Valas R."/>
            <person name="Veluchamy A."/>
            <person name="Ward B.J."/>
            <person name="Allen A."/>
            <person name="Barry K."/>
            <person name="Falciatore A."/>
            <person name="Ferrante M."/>
            <person name="Fortunato A.E."/>
            <person name="Gloeckner G."/>
            <person name="Gruber A."/>
            <person name="Hipkin R."/>
            <person name="Janech M."/>
            <person name="Kroth P."/>
            <person name="Leese F."/>
            <person name="Lindquist E."/>
            <person name="Lyon B.R."/>
            <person name="Martin J."/>
            <person name="Mayer C."/>
            <person name="Parker M."/>
            <person name="Quesneville H."/>
            <person name="Raymond J."/>
            <person name="Uhlig C."/>
            <person name="Valentin K.U."/>
            <person name="Worden A.Z."/>
            <person name="Armbrust E.V."/>
            <person name="Bowler C."/>
            <person name="Green B."/>
            <person name="Moulton V."/>
            <person name="Van Oosterhout C."/>
            <person name="Grigoriev I."/>
        </authorList>
    </citation>
    <scope>NUCLEOTIDE SEQUENCE [LARGE SCALE GENOMIC DNA]</scope>
    <source>
        <strain evidence="3 4">CCMP1102</strain>
    </source>
</reference>
<name>A0A1E7ETM4_9STRA</name>
<feature type="compositionally biased region" description="Basic and acidic residues" evidence="1">
    <location>
        <begin position="291"/>
        <end position="301"/>
    </location>
</feature>
<protein>
    <submittedName>
        <fullName evidence="3">Uncharacterized protein</fullName>
    </submittedName>
</protein>
<keyword evidence="4" id="KW-1185">Reference proteome</keyword>
<dbReference type="InParanoid" id="A0A1E7ETM4"/>
<organism evidence="3 4">
    <name type="scientific">Fragilariopsis cylindrus CCMP1102</name>
    <dbReference type="NCBI Taxonomy" id="635003"/>
    <lineage>
        <taxon>Eukaryota</taxon>
        <taxon>Sar</taxon>
        <taxon>Stramenopiles</taxon>
        <taxon>Ochrophyta</taxon>
        <taxon>Bacillariophyta</taxon>
        <taxon>Bacillariophyceae</taxon>
        <taxon>Bacillariophycidae</taxon>
        <taxon>Bacillariales</taxon>
        <taxon>Bacillariaceae</taxon>
        <taxon>Fragilariopsis</taxon>
    </lineage>
</organism>
<proteinExistence type="predicted"/>
<evidence type="ECO:0000256" key="2">
    <source>
        <dbReference type="SAM" id="Phobius"/>
    </source>
</evidence>
<keyword evidence="2" id="KW-1133">Transmembrane helix</keyword>
<keyword evidence="2" id="KW-0472">Membrane</keyword>
<dbReference type="Proteomes" id="UP000095751">
    <property type="component" value="Unassembled WGS sequence"/>
</dbReference>
<feature type="transmembrane region" description="Helical" evidence="2">
    <location>
        <begin position="49"/>
        <end position="72"/>
    </location>
</feature>
<feature type="region of interest" description="Disordered" evidence="1">
    <location>
        <begin position="16"/>
        <end position="36"/>
    </location>
</feature>
<feature type="transmembrane region" description="Helical" evidence="2">
    <location>
        <begin position="182"/>
        <end position="206"/>
    </location>
</feature>
<gene>
    <name evidence="3" type="ORF">FRACYDRAFT_249107</name>
</gene>
<feature type="region of interest" description="Disordered" evidence="1">
    <location>
        <begin position="272"/>
        <end position="301"/>
    </location>
</feature>
<evidence type="ECO:0000313" key="3">
    <source>
        <dbReference type="EMBL" id="OEU09187.1"/>
    </source>
</evidence>
<keyword evidence="2" id="KW-0812">Transmembrane</keyword>
<sequence length="301" mass="32987">MCSLVVPPPEAIWRPDQNKISRRKQPQPKPKPQTMMSTFTLSPSTATSMVGALLLCCSLFSLGSVTAAIAVARSTTTMPMPTTRPTSTVTMMAMTAGSRTLIEIGNNNRDGSPTQAQAQAQPQFRIDITYLDDDYENGLLILRRANINDDNDNDNEKKKNVKHEIHFNPLLQKSFQAMKNPIVASILIGNAASMIGLIPLGLSGFLPAISTGIFGRKLKTMNWSLRVKQLKDFASSAVSKVIKEKDENPKNDPDASMEQAVVCIFAEVGEGGTVPEQKEQTTENAMAPNNREAKEQHDDER</sequence>
<evidence type="ECO:0000313" key="4">
    <source>
        <dbReference type="Proteomes" id="UP000095751"/>
    </source>
</evidence>
<accession>A0A1E7ETM4</accession>
<evidence type="ECO:0000256" key="1">
    <source>
        <dbReference type="SAM" id="MobiDB-lite"/>
    </source>
</evidence>
<dbReference type="KEGG" id="fcy:FRACYDRAFT_249107"/>